<keyword evidence="1 3" id="KW-0378">Hydrolase</keyword>
<feature type="chain" id="PRO_5045219985" evidence="4">
    <location>
        <begin position="23"/>
        <end position="347"/>
    </location>
</feature>
<evidence type="ECO:0000259" key="5">
    <source>
        <dbReference type="Pfam" id="PF00150"/>
    </source>
</evidence>
<dbReference type="InterPro" id="IPR018087">
    <property type="entry name" value="Glyco_hydro_5_CS"/>
</dbReference>
<keyword evidence="7" id="KW-1185">Reference proteome</keyword>
<dbReference type="EMBL" id="JBHSDH010000013">
    <property type="protein sequence ID" value="MFC4292506.1"/>
    <property type="molecule type" value="Genomic_DNA"/>
</dbReference>
<keyword evidence="4" id="KW-0732">Signal</keyword>
<evidence type="ECO:0000256" key="4">
    <source>
        <dbReference type="SAM" id="SignalP"/>
    </source>
</evidence>
<organism evidence="6 7">
    <name type="scientific">Sphingorhabdus arenilitoris</name>
    <dbReference type="NCBI Taxonomy" id="1490041"/>
    <lineage>
        <taxon>Bacteria</taxon>
        <taxon>Pseudomonadati</taxon>
        <taxon>Pseudomonadota</taxon>
        <taxon>Alphaproteobacteria</taxon>
        <taxon>Sphingomonadales</taxon>
        <taxon>Sphingomonadaceae</taxon>
        <taxon>Sphingorhabdus</taxon>
    </lineage>
</organism>
<sequence length="347" mass="37505">MNYAKAIAIVTAFAAMGTIGEAAVASADAPHSSSAKTTPSEQTPVEQFGALSVTGNRITDASGRAIALSGVSHFWSNSNWGQEGLYTAEAVDYFADEWDASLFRAAMGVDAGGGYLEDKANEVRTRKVIDAAIEKGAYVLIDWHSHHAEDHPDEAVKFFTRMAEIYGDKPNVIYEIYNEPLNISWSDTLKPYSEKVIAAIRKVDPDNLIIVGTPNWSQDVDVAAKDPIQGYNNIAYTMHFYAGTHREELRKKTQAALDAGLAIFVTEWGAINANGDGDVDAASVAEWFQFLDKNCLSSANWAVSTKKEGASIFKSSTPQTGPWTDRDLTASGKLVKGIVHGGTRICG</sequence>
<dbReference type="SUPFAM" id="SSF51445">
    <property type="entry name" value="(Trans)glycosidases"/>
    <property type="match status" value="1"/>
</dbReference>
<feature type="signal peptide" evidence="4">
    <location>
        <begin position="1"/>
        <end position="22"/>
    </location>
</feature>
<dbReference type="PANTHER" id="PTHR34142:SF1">
    <property type="entry name" value="GLYCOSIDE HYDROLASE FAMILY 5 DOMAIN-CONTAINING PROTEIN"/>
    <property type="match status" value="1"/>
</dbReference>
<keyword evidence="2 3" id="KW-0326">Glycosidase</keyword>
<dbReference type="Pfam" id="PF00150">
    <property type="entry name" value="Cellulase"/>
    <property type="match status" value="1"/>
</dbReference>
<evidence type="ECO:0000313" key="7">
    <source>
        <dbReference type="Proteomes" id="UP001595887"/>
    </source>
</evidence>
<gene>
    <name evidence="6" type="ORF">ACFOWX_08775</name>
</gene>
<evidence type="ECO:0000313" key="6">
    <source>
        <dbReference type="EMBL" id="MFC4292506.1"/>
    </source>
</evidence>
<evidence type="ECO:0000256" key="3">
    <source>
        <dbReference type="RuleBase" id="RU361153"/>
    </source>
</evidence>
<dbReference type="RefSeq" id="WP_381423248.1">
    <property type="nucleotide sequence ID" value="NZ_JBHSDH010000013.1"/>
</dbReference>
<dbReference type="InterPro" id="IPR017853">
    <property type="entry name" value="GH"/>
</dbReference>
<proteinExistence type="inferred from homology"/>
<reference evidence="7" key="1">
    <citation type="journal article" date="2019" name="Int. J. Syst. Evol. Microbiol.">
        <title>The Global Catalogue of Microorganisms (GCM) 10K type strain sequencing project: providing services to taxonomists for standard genome sequencing and annotation.</title>
        <authorList>
            <consortium name="The Broad Institute Genomics Platform"/>
            <consortium name="The Broad Institute Genome Sequencing Center for Infectious Disease"/>
            <person name="Wu L."/>
            <person name="Ma J."/>
        </authorList>
    </citation>
    <scope>NUCLEOTIDE SEQUENCE [LARGE SCALE GENOMIC DNA]</scope>
    <source>
        <strain evidence="7">CECT 8531</strain>
    </source>
</reference>
<protein>
    <submittedName>
        <fullName evidence="6">Glycoside hydrolase family 5 protein</fullName>
    </submittedName>
</protein>
<accession>A0ABV8RGM8</accession>
<dbReference type="InterPro" id="IPR001547">
    <property type="entry name" value="Glyco_hydro_5"/>
</dbReference>
<feature type="domain" description="Glycoside hydrolase family 5" evidence="5">
    <location>
        <begin position="60"/>
        <end position="306"/>
    </location>
</feature>
<comment type="caution">
    <text evidence="6">The sequence shown here is derived from an EMBL/GenBank/DDBJ whole genome shotgun (WGS) entry which is preliminary data.</text>
</comment>
<dbReference type="PANTHER" id="PTHR34142">
    <property type="entry name" value="ENDO-BETA-1,4-GLUCANASE A"/>
    <property type="match status" value="1"/>
</dbReference>
<evidence type="ECO:0000256" key="2">
    <source>
        <dbReference type="ARBA" id="ARBA00023295"/>
    </source>
</evidence>
<evidence type="ECO:0000256" key="1">
    <source>
        <dbReference type="ARBA" id="ARBA00022801"/>
    </source>
</evidence>
<dbReference type="Proteomes" id="UP001595887">
    <property type="component" value="Unassembled WGS sequence"/>
</dbReference>
<dbReference type="Gene3D" id="3.20.20.80">
    <property type="entry name" value="Glycosidases"/>
    <property type="match status" value="1"/>
</dbReference>
<dbReference type="GO" id="GO:0016787">
    <property type="term" value="F:hydrolase activity"/>
    <property type="evidence" value="ECO:0007669"/>
    <property type="project" value="UniProtKB-KW"/>
</dbReference>
<dbReference type="PROSITE" id="PS00659">
    <property type="entry name" value="GLYCOSYL_HYDROL_F5"/>
    <property type="match status" value="1"/>
</dbReference>
<name>A0ABV8RGM8_9SPHN</name>
<comment type="similarity">
    <text evidence="3">Belongs to the glycosyl hydrolase 5 (cellulase A) family.</text>
</comment>